<gene>
    <name evidence="8" type="ORF">KP79_PYT10394</name>
</gene>
<dbReference type="InterPro" id="IPR016181">
    <property type="entry name" value="Acyl_CoA_acyltransferase"/>
</dbReference>
<keyword evidence="4 6" id="KW-0012">Acyltransferase</keyword>
<dbReference type="PROSITE" id="PS51186">
    <property type="entry name" value="GNAT"/>
    <property type="match status" value="1"/>
</dbReference>
<comment type="caution">
    <text evidence="8">The sequence shown here is derived from an EMBL/GenBank/DDBJ whole genome shotgun (WGS) entry which is preliminary data.</text>
</comment>
<protein>
    <recommendedName>
        <fullName evidence="6">Glucosamine 6-phosphate N-acetyltransferase</fullName>
        <ecNumber evidence="6">2.3.1.4</ecNumber>
    </recommendedName>
</protein>
<evidence type="ECO:0000256" key="4">
    <source>
        <dbReference type="ARBA" id="ARBA00023315"/>
    </source>
</evidence>
<reference evidence="8 9" key="1">
    <citation type="journal article" date="2017" name="Nat. Ecol. Evol.">
        <title>Scallop genome provides insights into evolution of bilaterian karyotype and development.</title>
        <authorList>
            <person name="Wang S."/>
            <person name="Zhang J."/>
            <person name="Jiao W."/>
            <person name="Li J."/>
            <person name="Xun X."/>
            <person name="Sun Y."/>
            <person name="Guo X."/>
            <person name="Huan P."/>
            <person name="Dong B."/>
            <person name="Zhang L."/>
            <person name="Hu X."/>
            <person name="Sun X."/>
            <person name="Wang J."/>
            <person name="Zhao C."/>
            <person name="Wang Y."/>
            <person name="Wang D."/>
            <person name="Huang X."/>
            <person name="Wang R."/>
            <person name="Lv J."/>
            <person name="Li Y."/>
            <person name="Zhang Z."/>
            <person name="Liu B."/>
            <person name="Lu W."/>
            <person name="Hui Y."/>
            <person name="Liang J."/>
            <person name="Zhou Z."/>
            <person name="Hou R."/>
            <person name="Li X."/>
            <person name="Liu Y."/>
            <person name="Li H."/>
            <person name="Ning X."/>
            <person name="Lin Y."/>
            <person name="Zhao L."/>
            <person name="Xing Q."/>
            <person name="Dou J."/>
            <person name="Li Y."/>
            <person name="Mao J."/>
            <person name="Guo H."/>
            <person name="Dou H."/>
            <person name="Li T."/>
            <person name="Mu C."/>
            <person name="Jiang W."/>
            <person name="Fu Q."/>
            <person name="Fu X."/>
            <person name="Miao Y."/>
            <person name="Liu J."/>
            <person name="Yu Q."/>
            <person name="Li R."/>
            <person name="Liao H."/>
            <person name="Li X."/>
            <person name="Kong Y."/>
            <person name="Jiang Z."/>
            <person name="Chourrout D."/>
            <person name="Li R."/>
            <person name="Bao Z."/>
        </authorList>
    </citation>
    <scope>NUCLEOTIDE SEQUENCE [LARGE SCALE GENOMIC DNA]</scope>
    <source>
        <strain evidence="8 9">PY_sf001</strain>
    </source>
</reference>
<evidence type="ECO:0000256" key="3">
    <source>
        <dbReference type="ARBA" id="ARBA00022679"/>
    </source>
</evidence>
<evidence type="ECO:0000313" key="8">
    <source>
        <dbReference type="EMBL" id="OWF37585.1"/>
    </source>
</evidence>
<comment type="catalytic activity">
    <reaction evidence="5 6">
        <text>D-glucosamine 6-phosphate + acetyl-CoA = N-acetyl-D-glucosamine 6-phosphate + CoA + H(+)</text>
        <dbReference type="Rhea" id="RHEA:10292"/>
        <dbReference type="ChEBI" id="CHEBI:15378"/>
        <dbReference type="ChEBI" id="CHEBI:57287"/>
        <dbReference type="ChEBI" id="CHEBI:57288"/>
        <dbReference type="ChEBI" id="CHEBI:57513"/>
        <dbReference type="ChEBI" id="CHEBI:58725"/>
        <dbReference type="EC" id="2.3.1.4"/>
    </reaction>
</comment>
<dbReference type="UniPathway" id="UPA00113">
    <property type="reaction ID" value="UER00529"/>
</dbReference>
<dbReference type="Pfam" id="PF00583">
    <property type="entry name" value="Acetyltransf_1"/>
    <property type="match status" value="1"/>
</dbReference>
<keyword evidence="3 6" id="KW-0808">Transferase</keyword>
<dbReference type="GO" id="GO:0004343">
    <property type="term" value="F:glucosamine 6-phosphate N-acetyltransferase activity"/>
    <property type="evidence" value="ECO:0007669"/>
    <property type="project" value="UniProtKB-UniRule"/>
</dbReference>
<dbReference type="InterPro" id="IPR039143">
    <property type="entry name" value="GNPNAT1-like"/>
</dbReference>
<evidence type="ECO:0000256" key="2">
    <source>
        <dbReference type="ARBA" id="ARBA00006048"/>
    </source>
</evidence>
<dbReference type="PANTHER" id="PTHR13355">
    <property type="entry name" value="GLUCOSAMINE 6-PHOSPHATE N-ACETYLTRANSFERASE"/>
    <property type="match status" value="1"/>
</dbReference>
<dbReference type="EMBL" id="NEDP02005586">
    <property type="protein sequence ID" value="OWF37585.1"/>
    <property type="molecule type" value="Genomic_DNA"/>
</dbReference>
<dbReference type="FunFam" id="3.40.630.30:FF:000043">
    <property type="entry name" value="Glucosamine 6-phosphate N-acetyltransferase"/>
    <property type="match status" value="1"/>
</dbReference>
<dbReference type="OrthoDB" id="10039976at2759"/>
<dbReference type="AlphaFoldDB" id="A0A210PM81"/>
<evidence type="ECO:0000256" key="6">
    <source>
        <dbReference type="RuleBase" id="RU365086"/>
    </source>
</evidence>
<feature type="domain" description="N-acetyltransferase" evidence="7">
    <location>
        <begin position="46"/>
        <end position="193"/>
    </location>
</feature>
<dbReference type="SUPFAM" id="SSF55729">
    <property type="entry name" value="Acyl-CoA N-acyltransferases (Nat)"/>
    <property type="match status" value="1"/>
</dbReference>
<dbReference type="GO" id="GO:0006048">
    <property type="term" value="P:UDP-N-acetylglucosamine biosynthetic process"/>
    <property type="evidence" value="ECO:0007669"/>
    <property type="project" value="UniProtKB-UniRule"/>
</dbReference>
<evidence type="ECO:0000313" key="9">
    <source>
        <dbReference type="Proteomes" id="UP000242188"/>
    </source>
</evidence>
<dbReference type="CDD" id="cd04301">
    <property type="entry name" value="NAT_SF"/>
    <property type="match status" value="1"/>
</dbReference>
<dbReference type="Gene3D" id="3.40.630.30">
    <property type="match status" value="1"/>
</dbReference>
<dbReference type="STRING" id="6573.A0A210PM81"/>
<proteinExistence type="inferred from homology"/>
<sequence>MSDSHQNGVKEKPLYEPSILHDIDFEGNHCSTYNPEISHTNPGEGLLMRPLCREDYDNGYIQLLSQLTTVGDISREEFDARYRSMDDCLDSYYITVIEDTSTGQVIASGTLVKEQKFIHKCSARGRIEDIVVDDKYRGRQLGKLILDVLTILSKKVGCYKVSLECLDKLVPFYSQFGYKTEDKQNYMCRRYND</sequence>
<comment type="similarity">
    <text evidence="2 6">Belongs to the acetyltransferase family. GNA1 subfamily.</text>
</comment>
<accession>A0A210PM81</accession>
<evidence type="ECO:0000259" key="7">
    <source>
        <dbReference type="PROSITE" id="PS51186"/>
    </source>
</evidence>
<evidence type="ECO:0000256" key="1">
    <source>
        <dbReference type="ARBA" id="ARBA00004832"/>
    </source>
</evidence>
<evidence type="ECO:0000256" key="5">
    <source>
        <dbReference type="ARBA" id="ARBA00048964"/>
    </source>
</evidence>
<organism evidence="8 9">
    <name type="scientific">Mizuhopecten yessoensis</name>
    <name type="common">Japanese scallop</name>
    <name type="synonym">Patinopecten yessoensis</name>
    <dbReference type="NCBI Taxonomy" id="6573"/>
    <lineage>
        <taxon>Eukaryota</taxon>
        <taxon>Metazoa</taxon>
        <taxon>Spiralia</taxon>
        <taxon>Lophotrochozoa</taxon>
        <taxon>Mollusca</taxon>
        <taxon>Bivalvia</taxon>
        <taxon>Autobranchia</taxon>
        <taxon>Pteriomorphia</taxon>
        <taxon>Pectinida</taxon>
        <taxon>Pectinoidea</taxon>
        <taxon>Pectinidae</taxon>
        <taxon>Mizuhopecten</taxon>
    </lineage>
</organism>
<dbReference type="PANTHER" id="PTHR13355:SF11">
    <property type="entry name" value="GLUCOSAMINE 6-PHOSPHATE N-ACETYLTRANSFERASE"/>
    <property type="match status" value="1"/>
</dbReference>
<dbReference type="InterPro" id="IPR000182">
    <property type="entry name" value="GNAT_dom"/>
</dbReference>
<keyword evidence="9" id="KW-1185">Reference proteome</keyword>
<name>A0A210PM81_MIZYE</name>
<comment type="pathway">
    <text evidence="1 6">Nucleotide-sugar biosynthesis; UDP-N-acetyl-alpha-D-glucosamine biosynthesis; N-acetyl-alpha-D-glucosamine 1-phosphate from alpha-D-glucosamine 6-phosphate (route I): step 1/2.</text>
</comment>
<dbReference type="EC" id="2.3.1.4" evidence="6"/>
<dbReference type="Proteomes" id="UP000242188">
    <property type="component" value="Unassembled WGS sequence"/>
</dbReference>